<proteinExistence type="predicted"/>
<dbReference type="SMART" id="SM00028">
    <property type="entry name" value="TPR"/>
    <property type="match status" value="5"/>
</dbReference>
<keyword evidence="2" id="KW-0677">Repeat</keyword>
<dbReference type="GO" id="GO:0051301">
    <property type="term" value="P:cell division"/>
    <property type="evidence" value="ECO:0007669"/>
    <property type="project" value="UniProtKB-KW"/>
</dbReference>
<keyword evidence="3" id="KW-0498">Mitosis</keyword>
<dbReference type="PROSITE" id="PS50005">
    <property type="entry name" value="TPR"/>
    <property type="match status" value="2"/>
</dbReference>
<keyword evidence="9" id="KW-1185">Reference proteome</keyword>
<dbReference type="GO" id="GO:0016567">
    <property type="term" value="P:protein ubiquitination"/>
    <property type="evidence" value="ECO:0007669"/>
    <property type="project" value="TreeGrafter"/>
</dbReference>
<keyword evidence="5 7" id="KW-0802">TPR repeat</keyword>
<dbReference type="Gene3D" id="1.25.40.10">
    <property type="entry name" value="Tetratricopeptide repeat domain"/>
    <property type="match status" value="1"/>
</dbReference>
<evidence type="ECO:0000313" key="9">
    <source>
        <dbReference type="Proteomes" id="UP000270296"/>
    </source>
</evidence>
<dbReference type="InterPro" id="IPR011990">
    <property type="entry name" value="TPR-like_helical_dom_sf"/>
</dbReference>
<dbReference type="GO" id="GO:0031145">
    <property type="term" value="P:anaphase-promoting complex-dependent catabolic process"/>
    <property type="evidence" value="ECO:0007669"/>
    <property type="project" value="TreeGrafter"/>
</dbReference>
<dbReference type="OrthoDB" id="10006270at2759"/>
<dbReference type="GO" id="GO:0045842">
    <property type="term" value="P:positive regulation of mitotic metaphase/anaphase transition"/>
    <property type="evidence" value="ECO:0007669"/>
    <property type="project" value="TreeGrafter"/>
</dbReference>
<accession>A0A183IPJ2</accession>
<evidence type="ECO:0000313" key="8">
    <source>
        <dbReference type="EMBL" id="VDP07534.1"/>
    </source>
</evidence>
<protein>
    <submittedName>
        <fullName evidence="10">TPR_REGION domain-containing protein</fullName>
    </submittedName>
</protein>
<dbReference type="InterPro" id="IPR019734">
    <property type="entry name" value="TPR_rpt"/>
</dbReference>
<dbReference type="SUPFAM" id="SSF81901">
    <property type="entry name" value="HCP-like"/>
    <property type="match status" value="1"/>
</dbReference>
<organism evidence="10">
    <name type="scientific">Soboliphyme baturini</name>
    <dbReference type="NCBI Taxonomy" id="241478"/>
    <lineage>
        <taxon>Eukaryota</taxon>
        <taxon>Metazoa</taxon>
        <taxon>Ecdysozoa</taxon>
        <taxon>Nematoda</taxon>
        <taxon>Enoplea</taxon>
        <taxon>Dorylaimia</taxon>
        <taxon>Dioctophymatida</taxon>
        <taxon>Dioctophymatoidea</taxon>
        <taxon>Soboliphymatidae</taxon>
        <taxon>Soboliphyme</taxon>
    </lineage>
</organism>
<evidence type="ECO:0000256" key="6">
    <source>
        <dbReference type="ARBA" id="ARBA00023306"/>
    </source>
</evidence>
<dbReference type="Pfam" id="PF12895">
    <property type="entry name" value="ANAPC3"/>
    <property type="match status" value="1"/>
</dbReference>
<dbReference type="GO" id="GO:0005737">
    <property type="term" value="C:cytoplasm"/>
    <property type="evidence" value="ECO:0007669"/>
    <property type="project" value="TreeGrafter"/>
</dbReference>
<dbReference type="GO" id="GO:0005680">
    <property type="term" value="C:anaphase-promoting complex"/>
    <property type="evidence" value="ECO:0007669"/>
    <property type="project" value="TreeGrafter"/>
</dbReference>
<keyword evidence="1" id="KW-0132">Cell division</keyword>
<evidence type="ECO:0000256" key="3">
    <source>
        <dbReference type="ARBA" id="ARBA00022776"/>
    </source>
</evidence>
<dbReference type="PANTHER" id="PTHR12558">
    <property type="entry name" value="CELL DIVISION CYCLE 16,23,27"/>
    <property type="match status" value="1"/>
</dbReference>
<dbReference type="PANTHER" id="PTHR12558:SF9">
    <property type="entry name" value="CELL DIVISION CYCLE PROTEIN 16 HOMOLOG"/>
    <property type="match status" value="1"/>
</dbReference>
<dbReference type="WBParaSite" id="SBAD_0000576101-mRNA-1">
    <property type="protein sequence ID" value="SBAD_0000576101-mRNA-1"/>
    <property type="gene ID" value="SBAD_0000576101"/>
</dbReference>
<sequence>MATNSFEQVREAIYCKMYGGQWDDALYWCEKLMSLRVTTAEDVVCYCLCLLFSKQYNLLLSYMERNGLVSCHRLFRLWAAKCLLALRRYADVVQLFDGQCTPTAISLPNVRTSDFDGYGDQWKVDSGLLLALGKAHEELNARDQAAEAYRQCLFINPFCAEAFGLLLDHHLLSVKEMCQVVRLIFAQKAVKSRSRSPSPYSNNDVNALGSSSVGSAAASANSCEIAETVYKLKLGQLNESDLTGPLSPLRHGFHFQLITAKRLYSQGKYREALKITNDMLIRDEYRKDCYLLHINLLTSLSMVISWYAVACYYYCTEKYEEAKKFFCKSIGISSHHDFVWIGYGHSFSAANEHDQAMLCYCRAWTMYCLCNNLKLAEKIMLDALALSPDDPYALQEIGVLTFKQGSYEAARDYLNKALEKITAGRSIASLSAVWKPLLNNLGHVYRKLKLYDEAIKFHEDALLLVPDDPSSFTSIGFIFMLKNQFSDAVEWLHRALSLKQDDTLATSLLSRAMDAWGWVLEPATVFQEKQLSLADLRRSMMELRDHPTANSSISDMASDLSIDTCTGHDVIYPPIRCLRFPDAMSDD</sequence>
<reference evidence="8 9" key="2">
    <citation type="submission" date="2018-11" db="EMBL/GenBank/DDBJ databases">
        <authorList>
            <consortium name="Pathogen Informatics"/>
        </authorList>
    </citation>
    <scope>NUCLEOTIDE SEQUENCE [LARGE SCALE GENOMIC DNA]</scope>
</reference>
<gene>
    <name evidence="8" type="ORF">SBAD_LOCUS5539</name>
</gene>
<keyword evidence="4" id="KW-0833">Ubl conjugation pathway</keyword>
<feature type="repeat" description="TPR" evidence="7">
    <location>
        <begin position="435"/>
        <end position="468"/>
    </location>
</feature>
<evidence type="ECO:0000256" key="5">
    <source>
        <dbReference type="ARBA" id="ARBA00022803"/>
    </source>
</evidence>
<dbReference type="SUPFAM" id="SSF48452">
    <property type="entry name" value="TPR-like"/>
    <property type="match status" value="1"/>
</dbReference>
<evidence type="ECO:0000256" key="2">
    <source>
        <dbReference type="ARBA" id="ARBA00022737"/>
    </source>
</evidence>
<dbReference type="Proteomes" id="UP000270296">
    <property type="component" value="Unassembled WGS sequence"/>
</dbReference>
<evidence type="ECO:0000256" key="4">
    <source>
        <dbReference type="ARBA" id="ARBA00022786"/>
    </source>
</evidence>
<evidence type="ECO:0000256" key="7">
    <source>
        <dbReference type="PROSITE-ProRule" id="PRU00339"/>
    </source>
</evidence>
<feature type="repeat" description="TPR" evidence="7">
    <location>
        <begin position="469"/>
        <end position="502"/>
    </location>
</feature>
<keyword evidence="6" id="KW-0131">Cell cycle</keyword>
<name>A0A183IPJ2_9BILA</name>
<evidence type="ECO:0000256" key="1">
    <source>
        <dbReference type="ARBA" id="ARBA00022618"/>
    </source>
</evidence>
<dbReference type="Pfam" id="PF13176">
    <property type="entry name" value="TPR_7"/>
    <property type="match status" value="1"/>
</dbReference>
<evidence type="ECO:0000313" key="10">
    <source>
        <dbReference type="WBParaSite" id="SBAD_0000576101-mRNA-1"/>
    </source>
</evidence>
<dbReference type="EMBL" id="UZAM01009063">
    <property type="protein sequence ID" value="VDP07534.1"/>
    <property type="molecule type" value="Genomic_DNA"/>
</dbReference>
<dbReference type="AlphaFoldDB" id="A0A183IPJ2"/>
<reference evidence="10" key="1">
    <citation type="submission" date="2016-06" db="UniProtKB">
        <authorList>
            <consortium name="WormBaseParasite"/>
        </authorList>
    </citation>
    <scope>IDENTIFICATION</scope>
</reference>
<dbReference type="Pfam" id="PF13432">
    <property type="entry name" value="TPR_16"/>
    <property type="match status" value="1"/>
</dbReference>
<dbReference type="Pfam" id="PF13181">
    <property type="entry name" value="TPR_8"/>
    <property type="match status" value="2"/>
</dbReference>